<proteinExistence type="predicted"/>
<feature type="transmembrane region" description="Helical" evidence="5">
    <location>
        <begin position="305"/>
        <end position="323"/>
    </location>
</feature>
<dbReference type="EMBL" id="RJUL01000002">
    <property type="protein sequence ID" value="ROQ29812.1"/>
    <property type="molecule type" value="Genomic_DNA"/>
</dbReference>
<reference evidence="6 7" key="1">
    <citation type="submission" date="2018-11" db="EMBL/GenBank/DDBJ databases">
        <title>Genomic Encyclopedia of Type Strains, Phase IV (KMG-IV): sequencing the most valuable type-strain genomes for metagenomic binning, comparative biology and taxonomic classification.</title>
        <authorList>
            <person name="Goeker M."/>
        </authorList>
    </citation>
    <scope>NUCLEOTIDE SEQUENCE [LARGE SCALE GENOMIC DNA]</scope>
    <source>
        <strain evidence="6 7">DSM 21945</strain>
    </source>
</reference>
<protein>
    <submittedName>
        <fullName evidence="6">MFS transporter</fullName>
    </submittedName>
</protein>
<gene>
    <name evidence="6" type="ORF">EDC28_102184</name>
</gene>
<feature type="region of interest" description="Disordered" evidence="4">
    <location>
        <begin position="1"/>
        <end position="20"/>
    </location>
</feature>
<evidence type="ECO:0000256" key="5">
    <source>
        <dbReference type="SAM" id="Phobius"/>
    </source>
</evidence>
<feature type="transmembrane region" description="Helical" evidence="5">
    <location>
        <begin position="94"/>
        <end position="113"/>
    </location>
</feature>
<organism evidence="6 7">
    <name type="scientific">Gallaecimonas pentaromativorans</name>
    <dbReference type="NCBI Taxonomy" id="584787"/>
    <lineage>
        <taxon>Bacteria</taxon>
        <taxon>Pseudomonadati</taxon>
        <taxon>Pseudomonadota</taxon>
        <taxon>Gammaproteobacteria</taxon>
        <taxon>Enterobacterales</taxon>
        <taxon>Gallaecimonadaceae</taxon>
        <taxon>Gallaecimonas</taxon>
    </lineage>
</organism>
<dbReference type="Pfam" id="PF07690">
    <property type="entry name" value="MFS_1"/>
    <property type="match status" value="1"/>
</dbReference>
<feature type="transmembrane region" description="Helical" evidence="5">
    <location>
        <begin position="119"/>
        <end position="139"/>
    </location>
</feature>
<evidence type="ECO:0000256" key="3">
    <source>
        <dbReference type="ARBA" id="ARBA00023136"/>
    </source>
</evidence>
<dbReference type="GO" id="GO:0022857">
    <property type="term" value="F:transmembrane transporter activity"/>
    <property type="evidence" value="ECO:0007669"/>
    <property type="project" value="InterPro"/>
</dbReference>
<dbReference type="Gene3D" id="1.20.1250.20">
    <property type="entry name" value="MFS general substrate transporter like domains"/>
    <property type="match status" value="1"/>
</dbReference>
<dbReference type="InterPro" id="IPR011701">
    <property type="entry name" value="MFS"/>
</dbReference>
<dbReference type="SUPFAM" id="SSF103473">
    <property type="entry name" value="MFS general substrate transporter"/>
    <property type="match status" value="1"/>
</dbReference>
<feature type="transmembrane region" description="Helical" evidence="5">
    <location>
        <begin position="246"/>
        <end position="267"/>
    </location>
</feature>
<keyword evidence="1 5" id="KW-0812">Transmembrane</keyword>
<feature type="transmembrane region" description="Helical" evidence="5">
    <location>
        <begin position="395"/>
        <end position="412"/>
    </location>
</feature>
<dbReference type="PANTHER" id="PTHR23526:SF4">
    <property type="entry name" value="INTEGRAL MEMBRANE TRANSPORT PROTEIN"/>
    <property type="match status" value="1"/>
</dbReference>
<feature type="transmembrane region" description="Helical" evidence="5">
    <location>
        <begin position="273"/>
        <end position="293"/>
    </location>
</feature>
<feature type="transmembrane region" description="Helical" evidence="5">
    <location>
        <begin position="159"/>
        <end position="183"/>
    </location>
</feature>
<evidence type="ECO:0000256" key="2">
    <source>
        <dbReference type="ARBA" id="ARBA00022989"/>
    </source>
</evidence>
<feature type="transmembrane region" description="Helical" evidence="5">
    <location>
        <begin position="329"/>
        <end position="347"/>
    </location>
</feature>
<keyword evidence="3 5" id="KW-0472">Membrane</keyword>
<evidence type="ECO:0000256" key="1">
    <source>
        <dbReference type="ARBA" id="ARBA00022692"/>
    </source>
</evidence>
<feature type="transmembrane region" description="Helical" evidence="5">
    <location>
        <begin position="368"/>
        <end position="389"/>
    </location>
</feature>
<sequence>MALDNAKDKPTSDISEPARQRQSKSMVIHVVALSLTKTADGLVDPKLTLTWLLGALGAPAAMVAWLVPIRESLSLLPQMFVASRMRKHAIRKTFWSAGSLLQGLAVLAMGIVALSCKGILAGGLILALLALFSLARGVCSVAIKDVQGKTIAKSRRGKVSGLAASVGGVSLLVFGAALSLGLLDNAEQQLLGTLLIAGAGLWLLAAAIYQQLPELEGDVESGAQEHVDIRHAFRAALKMGKFRRFLLTRTLLLSSALMTPFLVSLSFQSPHQLRTLGALLLASGLAGFISGPIWGHLADKSSRTVLYLAPLITAATGLGAWWFGGASSLGFALLIFTTNLAHAGIRLGRKTYVIDMANQHNRAVLVSLSNTLIGMMLLLAGALSALLASIIDTRWLVLGLSLIALLAAWSAWTMEEA</sequence>
<feature type="compositionally biased region" description="Basic and acidic residues" evidence="4">
    <location>
        <begin position="1"/>
        <end position="19"/>
    </location>
</feature>
<dbReference type="PANTHER" id="PTHR23526">
    <property type="entry name" value="INTEGRAL MEMBRANE TRANSPORT PROTEIN-RELATED"/>
    <property type="match status" value="1"/>
</dbReference>
<evidence type="ECO:0000256" key="4">
    <source>
        <dbReference type="SAM" id="MobiDB-lite"/>
    </source>
</evidence>
<dbReference type="InterPro" id="IPR052528">
    <property type="entry name" value="Sugar_transport-like"/>
</dbReference>
<accession>A0A3N1PEC3</accession>
<dbReference type="AlphaFoldDB" id="A0A3N1PEC3"/>
<evidence type="ECO:0000313" key="7">
    <source>
        <dbReference type="Proteomes" id="UP000268033"/>
    </source>
</evidence>
<comment type="caution">
    <text evidence="6">The sequence shown here is derived from an EMBL/GenBank/DDBJ whole genome shotgun (WGS) entry which is preliminary data.</text>
</comment>
<keyword evidence="7" id="KW-1185">Reference proteome</keyword>
<evidence type="ECO:0000313" key="6">
    <source>
        <dbReference type="EMBL" id="ROQ29812.1"/>
    </source>
</evidence>
<name>A0A3N1PEC3_9GAMM</name>
<feature type="transmembrane region" description="Helical" evidence="5">
    <location>
        <begin position="189"/>
        <end position="209"/>
    </location>
</feature>
<dbReference type="Proteomes" id="UP000268033">
    <property type="component" value="Unassembled WGS sequence"/>
</dbReference>
<feature type="transmembrane region" description="Helical" evidence="5">
    <location>
        <begin position="49"/>
        <end position="69"/>
    </location>
</feature>
<keyword evidence="2 5" id="KW-1133">Transmembrane helix</keyword>
<dbReference type="STRING" id="584787.GCA_001247655_03114"/>
<dbReference type="InterPro" id="IPR036259">
    <property type="entry name" value="MFS_trans_sf"/>
</dbReference>